<feature type="compositionally biased region" description="Acidic residues" evidence="5">
    <location>
        <begin position="134"/>
        <end position="148"/>
    </location>
</feature>
<evidence type="ECO:0000256" key="3">
    <source>
        <dbReference type="ARBA" id="ARBA00023163"/>
    </source>
</evidence>
<comment type="subcellular location">
    <subcellularLocation>
        <location evidence="1">Nucleus</location>
    </subcellularLocation>
</comment>
<dbReference type="SUPFAM" id="SSF47113">
    <property type="entry name" value="Histone-fold"/>
    <property type="match status" value="1"/>
</dbReference>
<dbReference type="EMBL" id="JBBXMP010000015">
    <property type="protein sequence ID" value="KAL0068945.1"/>
    <property type="molecule type" value="Genomic_DNA"/>
</dbReference>
<gene>
    <name evidence="7" type="ORF">AAF712_003938</name>
</gene>
<dbReference type="SMART" id="SM00576">
    <property type="entry name" value="BTP"/>
    <property type="match status" value="1"/>
</dbReference>
<evidence type="ECO:0000256" key="1">
    <source>
        <dbReference type="ARBA" id="ARBA00004123"/>
    </source>
</evidence>
<feature type="compositionally biased region" description="Gly residues" evidence="5">
    <location>
        <begin position="506"/>
        <end position="518"/>
    </location>
</feature>
<evidence type="ECO:0000256" key="5">
    <source>
        <dbReference type="SAM" id="MobiDB-lite"/>
    </source>
</evidence>
<comment type="caution">
    <text evidence="7">The sequence shown here is derived from an EMBL/GenBank/DDBJ whole genome shotgun (WGS) entry which is preliminary data.</text>
</comment>
<sequence length="526" mass="57487">MDSGAHKLLESATHRTLHAHNFSRSSSQASLALSDLLSRYLSLLASTCAKYAGHAGRRQFTAKDAALALDELGVSIEELKEYGSTEGIELNRYALKSMRRVEDLTEFRAQLNDGLRADRDDSLLLNYAPLPPEYDSEEEEVSEEEDENEKGIDENDLSMEFVGQKRQPSPLASPSSPKRPRTLAWDPPPHIPDFLPPFPKPVDAVPPSAPHSPRMPEPPLDPTTENSASNTATLPTQEIAAAATSSVASDYLVPVLYSDSSLSSVPEWHLPTPPPRNSQSQPPQQRWPTPLTEPSLYGAFHHILTNEAPLTQQANPARHKVAMALLNLTQTQPRWDIPDTLYSNVATNQPRISAIGPTYPMFLNENPDKEKDKKDKIPPSMPRTVAASDRLSWSVAQQGSRIPELARHVLSPNIVSRTSRLTHPPVLYRGTKQLVYGSGNPAPWNTAHVAPSTDPREGADGAVVNNTAKGEAPAMQNARLYATWDYEPKDYKAPLPPHLKRTKVGAGQGVGLAVGGRGRSTSTKTG</sequence>
<dbReference type="InterPro" id="IPR009072">
    <property type="entry name" value="Histone-fold"/>
</dbReference>
<feature type="compositionally biased region" description="Pro residues" evidence="5">
    <location>
        <begin position="186"/>
        <end position="200"/>
    </location>
</feature>
<organism evidence="7 8">
    <name type="scientific">Marasmius tenuissimus</name>
    <dbReference type="NCBI Taxonomy" id="585030"/>
    <lineage>
        <taxon>Eukaryota</taxon>
        <taxon>Fungi</taxon>
        <taxon>Dikarya</taxon>
        <taxon>Basidiomycota</taxon>
        <taxon>Agaricomycotina</taxon>
        <taxon>Agaricomycetes</taxon>
        <taxon>Agaricomycetidae</taxon>
        <taxon>Agaricales</taxon>
        <taxon>Marasmiineae</taxon>
        <taxon>Marasmiaceae</taxon>
        <taxon>Marasmius</taxon>
    </lineage>
</organism>
<accession>A0ABR3A612</accession>
<feature type="region of interest" description="Disordered" evidence="5">
    <location>
        <begin position="264"/>
        <end position="293"/>
    </location>
</feature>
<keyword evidence="2" id="KW-0805">Transcription regulation</keyword>
<evidence type="ECO:0000313" key="7">
    <source>
        <dbReference type="EMBL" id="KAL0068945.1"/>
    </source>
</evidence>
<feature type="domain" description="Bromodomain associated" evidence="6">
    <location>
        <begin position="2"/>
        <end position="78"/>
    </location>
</feature>
<feature type="region of interest" description="Disordered" evidence="5">
    <location>
        <begin position="367"/>
        <end position="389"/>
    </location>
</feature>
<keyword evidence="8" id="KW-1185">Reference proteome</keyword>
<evidence type="ECO:0000256" key="4">
    <source>
        <dbReference type="ARBA" id="ARBA00023242"/>
    </source>
</evidence>
<feature type="compositionally biased region" description="Basic and acidic residues" evidence="5">
    <location>
        <begin position="367"/>
        <end position="377"/>
    </location>
</feature>
<keyword evidence="3" id="KW-0804">Transcription</keyword>
<evidence type="ECO:0000256" key="2">
    <source>
        <dbReference type="ARBA" id="ARBA00023015"/>
    </source>
</evidence>
<evidence type="ECO:0000259" key="6">
    <source>
        <dbReference type="SMART" id="SM00576"/>
    </source>
</evidence>
<dbReference type="InterPro" id="IPR006565">
    <property type="entry name" value="BTP"/>
</dbReference>
<dbReference type="Proteomes" id="UP001437256">
    <property type="component" value="Unassembled WGS sequence"/>
</dbReference>
<dbReference type="Pfam" id="PF07524">
    <property type="entry name" value="Bromo_TP"/>
    <property type="match status" value="1"/>
</dbReference>
<keyword evidence="4" id="KW-0539">Nucleus</keyword>
<name>A0ABR3A612_9AGAR</name>
<feature type="compositionally biased region" description="Pro residues" evidence="5">
    <location>
        <begin position="207"/>
        <end position="221"/>
    </location>
</feature>
<reference evidence="7 8" key="1">
    <citation type="submission" date="2024-05" db="EMBL/GenBank/DDBJ databases">
        <title>A draft genome resource for the thread blight pathogen Marasmius tenuissimus strain MS-2.</title>
        <authorList>
            <person name="Yulfo-Soto G.E."/>
            <person name="Baruah I.K."/>
            <person name="Amoako-Attah I."/>
            <person name="Bukari Y."/>
            <person name="Meinhardt L.W."/>
            <person name="Bailey B.A."/>
            <person name="Cohen S.P."/>
        </authorList>
    </citation>
    <scope>NUCLEOTIDE SEQUENCE [LARGE SCALE GENOMIC DNA]</scope>
    <source>
        <strain evidence="7 8">MS-2</strain>
    </source>
</reference>
<feature type="compositionally biased region" description="Polar residues" evidence="5">
    <location>
        <begin position="166"/>
        <end position="176"/>
    </location>
</feature>
<feature type="region of interest" description="Disordered" evidence="5">
    <location>
        <begin position="126"/>
        <end position="230"/>
    </location>
</feature>
<feature type="region of interest" description="Disordered" evidence="5">
    <location>
        <begin position="494"/>
        <end position="526"/>
    </location>
</feature>
<dbReference type="Gene3D" id="1.10.20.10">
    <property type="entry name" value="Histone, subunit A"/>
    <property type="match status" value="1"/>
</dbReference>
<feature type="compositionally biased region" description="Low complexity" evidence="5">
    <location>
        <begin position="277"/>
        <end position="290"/>
    </location>
</feature>
<proteinExistence type="predicted"/>
<protein>
    <recommendedName>
        <fullName evidence="6">Bromodomain associated domain-containing protein</fullName>
    </recommendedName>
</protein>
<evidence type="ECO:0000313" key="8">
    <source>
        <dbReference type="Proteomes" id="UP001437256"/>
    </source>
</evidence>